<organism evidence="1">
    <name type="scientific">Lepeophtheirus salmonis</name>
    <name type="common">Salmon louse</name>
    <name type="synonym">Caligus salmonis</name>
    <dbReference type="NCBI Taxonomy" id="72036"/>
    <lineage>
        <taxon>Eukaryota</taxon>
        <taxon>Metazoa</taxon>
        <taxon>Ecdysozoa</taxon>
        <taxon>Arthropoda</taxon>
        <taxon>Crustacea</taxon>
        <taxon>Multicrustacea</taxon>
        <taxon>Hexanauplia</taxon>
        <taxon>Copepoda</taxon>
        <taxon>Siphonostomatoida</taxon>
        <taxon>Caligidae</taxon>
        <taxon>Lepeophtheirus</taxon>
    </lineage>
</organism>
<feature type="non-terminal residue" evidence="1">
    <location>
        <position position="46"/>
    </location>
</feature>
<dbReference type="AlphaFoldDB" id="A0A0K2TIF0"/>
<proteinExistence type="predicted"/>
<name>A0A0K2TIF0_LEPSM</name>
<feature type="non-terminal residue" evidence="1">
    <location>
        <position position="1"/>
    </location>
</feature>
<protein>
    <submittedName>
        <fullName evidence="1">Uncharacterized protein</fullName>
    </submittedName>
</protein>
<sequence length="46" mass="5115">PFTENLIFWKKLNFLLCCIIFPNDIKAKIPLFGCGKATASLPPPPP</sequence>
<accession>A0A0K2TIF0</accession>
<evidence type="ECO:0000313" key="1">
    <source>
        <dbReference type="EMBL" id="CDW25823.1"/>
    </source>
</evidence>
<dbReference type="EMBL" id="HACA01008462">
    <property type="protein sequence ID" value="CDW25823.1"/>
    <property type="molecule type" value="Transcribed_RNA"/>
</dbReference>
<reference evidence="1" key="1">
    <citation type="submission" date="2014-05" db="EMBL/GenBank/DDBJ databases">
        <authorList>
            <person name="Chronopoulou M."/>
        </authorList>
    </citation>
    <scope>NUCLEOTIDE SEQUENCE</scope>
    <source>
        <tissue evidence="1">Whole organism</tissue>
    </source>
</reference>